<feature type="non-terminal residue" evidence="1">
    <location>
        <position position="1"/>
    </location>
</feature>
<proteinExistence type="predicted"/>
<gene>
    <name evidence="1" type="ORF">B9Q08_03685</name>
</gene>
<organism evidence="1 2">
    <name type="scientific">Candidatus Marsarchaeota G2 archaeon ECH_B_SAG-M15</name>
    <dbReference type="NCBI Taxonomy" id="1978162"/>
    <lineage>
        <taxon>Archaea</taxon>
        <taxon>Candidatus Marsarchaeota</taxon>
        <taxon>Candidatus Marsarchaeota group 2</taxon>
    </lineage>
</organism>
<evidence type="ECO:0000313" key="2">
    <source>
        <dbReference type="Proteomes" id="UP000240490"/>
    </source>
</evidence>
<comment type="caution">
    <text evidence="1">The sequence shown here is derived from an EMBL/GenBank/DDBJ whole genome shotgun (WGS) entry which is preliminary data.</text>
</comment>
<protein>
    <submittedName>
        <fullName evidence="1">Uncharacterized protein</fullName>
    </submittedName>
</protein>
<name>A0A2R6AXE1_9ARCH</name>
<reference evidence="1 2" key="1">
    <citation type="submission" date="2017-04" db="EMBL/GenBank/DDBJ databases">
        <title>Novel microbial lineages endemic to geothermal iron-oxide mats fill important gaps in the evolutionary history of Archaea.</title>
        <authorList>
            <person name="Jay Z.J."/>
            <person name="Beam J.P."/>
            <person name="Dlakic M."/>
            <person name="Rusch D.B."/>
            <person name="Kozubal M.A."/>
            <person name="Inskeep W.P."/>
        </authorList>
    </citation>
    <scope>NUCLEOTIDE SEQUENCE [LARGE SCALE GENOMIC DNA]</scope>
    <source>
        <strain evidence="1">ECH_B_SAG-M15</strain>
    </source>
</reference>
<sequence length="101" mass="10835">LYESSYASQNYTQSVNENLLATGGFSAILEVINQYGGSVVLSLGTNYAQTTKTLIAEWLTDGQGVAERFQATAVSPNVTDSAGYYSTFSVSYVLVVPFEQA</sequence>
<accession>A0A2R6AXE1</accession>
<dbReference type="AlphaFoldDB" id="A0A2R6AXE1"/>
<evidence type="ECO:0000313" key="1">
    <source>
        <dbReference type="EMBL" id="PSN90973.1"/>
    </source>
</evidence>
<dbReference type="Proteomes" id="UP000240490">
    <property type="component" value="Unassembled WGS sequence"/>
</dbReference>
<dbReference type="EMBL" id="NEXJ01000062">
    <property type="protein sequence ID" value="PSN90973.1"/>
    <property type="molecule type" value="Genomic_DNA"/>
</dbReference>